<dbReference type="InParanoid" id="A0A1B7MTI4"/>
<sequence>MGNYAYEAYRHRDMYLAILIKGYDLATPILQSMRQPGAIRTAQEKVLKMHESNHRQDEWEGIVYYKRPLFSYCTYEVDLDRKIFYIDGIPFFTLECLPSDEVFLKCLSEDHYRNVACAVGCPPEHMYKRPALPVVDDSEFATYHSLVSTGTDVALSDLLGISDVLSPCEHIRASLLQTMIGQCMVKKDEVGGGEIRKTVVPTMHQFGLVSNHNQLTDQEWSLLPTSRLFRRYSMVIHLATHLDDERCLLTSISRLIDEILEQKDNPGEYFGIAFSIFHCAIVKVVKDTDATTFSHMGVLQFLPSFFADSPSTPGITALARLGYRIDSALFARAMQVFCVTNPKTKGRHTEAKEPLTEDAKDALPKTSSSVLPPELWREIAFHLRLHDLFAFGLASKLCRGIASILLRYPHIYGYRLVGFPKEQPKRLQDDYRFLRATSFLAVQGSIPAIVMVGLGGDIIDITSTFGGSSLDVRFSVHDVATPEENLIADSDSESAWMIVSVKDESGYEESILVWLPWCKTFAVV</sequence>
<evidence type="ECO:0000256" key="1">
    <source>
        <dbReference type="SAM" id="MobiDB-lite"/>
    </source>
</evidence>
<dbReference type="Proteomes" id="UP000092154">
    <property type="component" value="Unassembled WGS sequence"/>
</dbReference>
<evidence type="ECO:0008006" key="4">
    <source>
        <dbReference type="Google" id="ProtNLM"/>
    </source>
</evidence>
<dbReference type="AlphaFoldDB" id="A0A1B7MTI4"/>
<evidence type="ECO:0000313" key="3">
    <source>
        <dbReference type="Proteomes" id="UP000092154"/>
    </source>
</evidence>
<keyword evidence="3" id="KW-1185">Reference proteome</keyword>
<evidence type="ECO:0000313" key="2">
    <source>
        <dbReference type="EMBL" id="OAX35934.1"/>
    </source>
</evidence>
<dbReference type="STRING" id="1314800.A0A1B7MTI4"/>
<name>A0A1B7MTI4_9AGAM</name>
<feature type="region of interest" description="Disordered" evidence="1">
    <location>
        <begin position="346"/>
        <end position="365"/>
    </location>
</feature>
<protein>
    <recommendedName>
        <fullName evidence="4">F-box domain-containing protein</fullName>
    </recommendedName>
</protein>
<gene>
    <name evidence="2" type="ORF">K503DRAFT_867925</name>
</gene>
<reference evidence="2 3" key="1">
    <citation type="submission" date="2016-06" db="EMBL/GenBank/DDBJ databases">
        <title>Comparative genomics of the ectomycorrhizal sister species Rhizopogon vinicolor and Rhizopogon vesiculosus (Basidiomycota: Boletales) reveals a divergence of the mating type B locus.</title>
        <authorList>
            <consortium name="DOE Joint Genome Institute"/>
            <person name="Mujic A.B."/>
            <person name="Kuo A."/>
            <person name="Tritt A."/>
            <person name="Lipzen A."/>
            <person name="Chen C."/>
            <person name="Johnson J."/>
            <person name="Sharma A."/>
            <person name="Barry K."/>
            <person name="Grigoriev I.V."/>
            <person name="Spatafora J.W."/>
        </authorList>
    </citation>
    <scope>NUCLEOTIDE SEQUENCE [LARGE SCALE GENOMIC DNA]</scope>
    <source>
        <strain evidence="2 3">AM-OR11-026</strain>
    </source>
</reference>
<organism evidence="2 3">
    <name type="scientific">Rhizopogon vinicolor AM-OR11-026</name>
    <dbReference type="NCBI Taxonomy" id="1314800"/>
    <lineage>
        <taxon>Eukaryota</taxon>
        <taxon>Fungi</taxon>
        <taxon>Dikarya</taxon>
        <taxon>Basidiomycota</taxon>
        <taxon>Agaricomycotina</taxon>
        <taxon>Agaricomycetes</taxon>
        <taxon>Agaricomycetidae</taxon>
        <taxon>Boletales</taxon>
        <taxon>Suillineae</taxon>
        <taxon>Rhizopogonaceae</taxon>
        <taxon>Rhizopogon</taxon>
    </lineage>
</organism>
<accession>A0A1B7MTI4</accession>
<feature type="compositionally biased region" description="Basic and acidic residues" evidence="1">
    <location>
        <begin position="347"/>
        <end position="363"/>
    </location>
</feature>
<dbReference type="EMBL" id="KV448455">
    <property type="protein sequence ID" value="OAX35934.1"/>
    <property type="molecule type" value="Genomic_DNA"/>
</dbReference>
<dbReference type="OrthoDB" id="3229878at2759"/>
<proteinExistence type="predicted"/>